<accession>A0ABQ9I684</accession>
<comment type="caution">
    <text evidence="1">The sequence shown here is derived from an EMBL/GenBank/DDBJ whole genome shotgun (WGS) entry which is preliminary data.</text>
</comment>
<reference evidence="1 2" key="1">
    <citation type="submission" date="2023-02" db="EMBL/GenBank/DDBJ databases">
        <title>LHISI_Scaffold_Assembly.</title>
        <authorList>
            <person name="Stuart O.P."/>
            <person name="Cleave R."/>
            <person name="Magrath M.J.L."/>
            <person name="Mikheyev A.S."/>
        </authorList>
    </citation>
    <scope>NUCLEOTIDE SEQUENCE [LARGE SCALE GENOMIC DNA]</scope>
    <source>
        <strain evidence="1">Daus_M_001</strain>
        <tissue evidence="1">Leg muscle</tissue>
    </source>
</reference>
<gene>
    <name evidence="1" type="ORF">PR048_004731</name>
</gene>
<name>A0ABQ9I684_9NEOP</name>
<evidence type="ECO:0000313" key="1">
    <source>
        <dbReference type="EMBL" id="KAJ8892151.1"/>
    </source>
</evidence>
<organism evidence="1 2">
    <name type="scientific">Dryococelus australis</name>
    <dbReference type="NCBI Taxonomy" id="614101"/>
    <lineage>
        <taxon>Eukaryota</taxon>
        <taxon>Metazoa</taxon>
        <taxon>Ecdysozoa</taxon>
        <taxon>Arthropoda</taxon>
        <taxon>Hexapoda</taxon>
        <taxon>Insecta</taxon>
        <taxon>Pterygota</taxon>
        <taxon>Neoptera</taxon>
        <taxon>Polyneoptera</taxon>
        <taxon>Phasmatodea</taxon>
        <taxon>Verophasmatodea</taxon>
        <taxon>Anareolatae</taxon>
        <taxon>Phasmatidae</taxon>
        <taxon>Eurycanthinae</taxon>
        <taxon>Dryococelus</taxon>
    </lineage>
</organism>
<evidence type="ECO:0000313" key="2">
    <source>
        <dbReference type="Proteomes" id="UP001159363"/>
    </source>
</evidence>
<sequence>MVTEENTMRYETAWLGKKGTWMSEEISTNKTHERNETALNNLKQQSLLLFTGYVAENYCKFKQKYGLYILASGSTKQSPEVQTAILLMIVGEERLEIFNTSDLSNVDKKDP</sequence>
<keyword evidence="2" id="KW-1185">Reference proteome</keyword>
<protein>
    <submittedName>
        <fullName evidence="1">Uncharacterized protein</fullName>
    </submittedName>
</protein>
<dbReference type="EMBL" id="JARBHB010000002">
    <property type="protein sequence ID" value="KAJ8892151.1"/>
    <property type="molecule type" value="Genomic_DNA"/>
</dbReference>
<dbReference type="Proteomes" id="UP001159363">
    <property type="component" value="Chromosome 2"/>
</dbReference>
<proteinExistence type="predicted"/>